<dbReference type="OrthoDB" id="428480at2759"/>
<evidence type="ECO:0000256" key="1">
    <source>
        <dbReference type="ARBA" id="ARBA00001231"/>
    </source>
</evidence>
<evidence type="ECO:0000259" key="6">
    <source>
        <dbReference type="Pfam" id="PF00728"/>
    </source>
</evidence>
<dbReference type="InterPro" id="IPR025705">
    <property type="entry name" value="Beta_hexosaminidase_sua/sub"/>
</dbReference>
<accession>A0A485L7G9</accession>
<dbReference type="PRINTS" id="PR00738">
    <property type="entry name" value="GLHYDRLASE20"/>
</dbReference>
<evidence type="ECO:0000256" key="4">
    <source>
        <dbReference type="ARBA" id="ARBA00022729"/>
    </source>
</evidence>
<evidence type="ECO:0000313" key="8">
    <source>
        <dbReference type="EMBL" id="VFT93681.1"/>
    </source>
</evidence>
<evidence type="ECO:0000256" key="5">
    <source>
        <dbReference type="ARBA" id="ARBA00022801"/>
    </source>
</evidence>
<dbReference type="GO" id="GO:0030203">
    <property type="term" value="P:glycosaminoglycan metabolic process"/>
    <property type="evidence" value="ECO:0007669"/>
    <property type="project" value="TreeGrafter"/>
</dbReference>
<gene>
    <name evidence="8" type="primary">Aste57867_16919</name>
    <name evidence="7" type="ORF">As57867_016861</name>
    <name evidence="8" type="ORF">ASTE57867_16919</name>
</gene>
<reference evidence="7" key="2">
    <citation type="submission" date="2019-06" db="EMBL/GenBank/DDBJ databases">
        <title>Genomics analysis of Aphanomyces spp. identifies a new class of oomycete effector associated with host adaptation.</title>
        <authorList>
            <person name="Gaulin E."/>
        </authorList>
    </citation>
    <scope>NUCLEOTIDE SEQUENCE</scope>
    <source>
        <strain evidence="7">CBS 578.67</strain>
    </source>
</reference>
<dbReference type="EMBL" id="CAADRA010006024">
    <property type="protein sequence ID" value="VFT93681.1"/>
    <property type="molecule type" value="Genomic_DNA"/>
</dbReference>
<dbReference type="GO" id="GO:0005886">
    <property type="term" value="C:plasma membrane"/>
    <property type="evidence" value="ECO:0007669"/>
    <property type="project" value="TreeGrafter"/>
</dbReference>
<dbReference type="InterPro" id="IPR017853">
    <property type="entry name" value="GH"/>
</dbReference>
<dbReference type="EC" id="3.2.1.52" evidence="3"/>
<dbReference type="GO" id="GO:0005975">
    <property type="term" value="P:carbohydrate metabolic process"/>
    <property type="evidence" value="ECO:0007669"/>
    <property type="project" value="InterPro"/>
</dbReference>
<name>A0A485L7G9_9STRA</name>
<dbReference type="Gene3D" id="3.20.20.80">
    <property type="entry name" value="Glycosidases"/>
    <property type="match status" value="1"/>
</dbReference>
<sequence>MYDQDLAPNVTHKSLVLGGEFAMWLEIADSHVVEAKVWPRAAAFAERAWSNPTTSWKDAIARMCIQRDRIAESGIGADAIQPAWCRQHLNDCSLS</sequence>
<comment type="similarity">
    <text evidence="2">Belongs to the glycosyl hydrolase 20 family.</text>
</comment>
<keyword evidence="5" id="KW-0378">Hydrolase</keyword>
<dbReference type="Proteomes" id="UP000332933">
    <property type="component" value="Unassembled WGS sequence"/>
</dbReference>
<evidence type="ECO:0000256" key="3">
    <source>
        <dbReference type="ARBA" id="ARBA00012663"/>
    </source>
</evidence>
<keyword evidence="9" id="KW-1185">Reference proteome</keyword>
<proteinExistence type="inferred from homology"/>
<dbReference type="EMBL" id="VJMH01006003">
    <property type="protein sequence ID" value="KAF0691923.1"/>
    <property type="molecule type" value="Genomic_DNA"/>
</dbReference>
<organism evidence="8 9">
    <name type="scientific">Aphanomyces stellatus</name>
    <dbReference type="NCBI Taxonomy" id="120398"/>
    <lineage>
        <taxon>Eukaryota</taxon>
        <taxon>Sar</taxon>
        <taxon>Stramenopiles</taxon>
        <taxon>Oomycota</taxon>
        <taxon>Saprolegniomycetes</taxon>
        <taxon>Saprolegniales</taxon>
        <taxon>Verrucalvaceae</taxon>
        <taxon>Aphanomyces</taxon>
    </lineage>
</organism>
<evidence type="ECO:0000313" key="7">
    <source>
        <dbReference type="EMBL" id="KAF0691923.1"/>
    </source>
</evidence>
<protein>
    <recommendedName>
        <fullName evidence="3">beta-N-acetylhexosaminidase</fullName>
        <ecNumber evidence="3">3.2.1.52</ecNumber>
    </recommendedName>
</protein>
<comment type="catalytic activity">
    <reaction evidence="1">
        <text>Hydrolysis of terminal non-reducing N-acetyl-D-hexosamine residues in N-acetyl-beta-D-hexosaminides.</text>
        <dbReference type="EC" id="3.2.1.52"/>
    </reaction>
</comment>
<keyword evidence="4" id="KW-0732">Signal</keyword>
<dbReference type="InterPro" id="IPR015883">
    <property type="entry name" value="Glyco_hydro_20_cat"/>
</dbReference>
<evidence type="ECO:0000313" key="9">
    <source>
        <dbReference type="Proteomes" id="UP000332933"/>
    </source>
</evidence>
<dbReference type="Pfam" id="PF00728">
    <property type="entry name" value="Glyco_hydro_20"/>
    <property type="match status" value="1"/>
</dbReference>
<evidence type="ECO:0000256" key="2">
    <source>
        <dbReference type="ARBA" id="ARBA00006285"/>
    </source>
</evidence>
<dbReference type="PANTHER" id="PTHR22600">
    <property type="entry name" value="BETA-HEXOSAMINIDASE"/>
    <property type="match status" value="1"/>
</dbReference>
<dbReference type="AlphaFoldDB" id="A0A485L7G9"/>
<reference evidence="8 9" key="1">
    <citation type="submission" date="2019-03" db="EMBL/GenBank/DDBJ databases">
        <authorList>
            <person name="Gaulin E."/>
            <person name="Dumas B."/>
        </authorList>
    </citation>
    <scope>NUCLEOTIDE SEQUENCE [LARGE SCALE GENOMIC DNA]</scope>
    <source>
        <strain evidence="8">CBS 568.67</strain>
    </source>
</reference>
<feature type="domain" description="Glycoside hydrolase family 20 catalytic" evidence="6">
    <location>
        <begin position="11"/>
        <end position="51"/>
    </location>
</feature>
<dbReference type="GO" id="GO:0016231">
    <property type="term" value="F:beta-N-acetylglucosaminidase activity"/>
    <property type="evidence" value="ECO:0007669"/>
    <property type="project" value="TreeGrafter"/>
</dbReference>
<dbReference type="SUPFAM" id="SSF51445">
    <property type="entry name" value="(Trans)glycosidases"/>
    <property type="match status" value="1"/>
</dbReference>
<dbReference type="PANTHER" id="PTHR22600:SF26">
    <property type="entry name" value="BETA-N-ACETYLHEXOSAMINIDASE"/>
    <property type="match status" value="1"/>
</dbReference>